<name>A0A918G740_STRGD</name>
<dbReference type="Proteomes" id="UP000653493">
    <property type="component" value="Unassembled WGS sequence"/>
</dbReference>
<evidence type="ECO:0000313" key="2">
    <source>
        <dbReference type="Proteomes" id="UP000653493"/>
    </source>
</evidence>
<evidence type="ECO:0000313" key="1">
    <source>
        <dbReference type="EMBL" id="GGS20814.1"/>
    </source>
</evidence>
<dbReference type="AlphaFoldDB" id="A0A918G740"/>
<proteinExistence type="predicted"/>
<gene>
    <name evidence="1" type="ORF">GCM10010238_06330</name>
</gene>
<reference evidence="1" key="1">
    <citation type="journal article" date="2014" name="Int. J. Syst. Evol. Microbiol.">
        <title>Complete genome sequence of Corynebacterium casei LMG S-19264T (=DSM 44701T), isolated from a smear-ripened cheese.</title>
        <authorList>
            <consortium name="US DOE Joint Genome Institute (JGI-PGF)"/>
            <person name="Walter F."/>
            <person name="Albersmeier A."/>
            <person name="Kalinowski J."/>
            <person name="Ruckert C."/>
        </authorList>
    </citation>
    <scope>NUCLEOTIDE SEQUENCE</scope>
    <source>
        <strain evidence="1">JCM 4234</strain>
    </source>
</reference>
<comment type="caution">
    <text evidence="1">The sequence shown here is derived from an EMBL/GenBank/DDBJ whole genome shotgun (WGS) entry which is preliminary data.</text>
</comment>
<dbReference type="EMBL" id="BMSL01000001">
    <property type="protein sequence ID" value="GGS20814.1"/>
    <property type="molecule type" value="Genomic_DNA"/>
</dbReference>
<organism evidence="1 2">
    <name type="scientific">Streptomyces griseoviridis</name>
    <dbReference type="NCBI Taxonomy" id="45398"/>
    <lineage>
        <taxon>Bacteria</taxon>
        <taxon>Bacillati</taxon>
        <taxon>Actinomycetota</taxon>
        <taxon>Actinomycetes</taxon>
        <taxon>Kitasatosporales</taxon>
        <taxon>Streptomycetaceae</taxon>
        <taxon>Streptomyces</taxon>
    </lineage>
</organism>
<keyword evidence="2" id="KW-1185">Reference proteome</keyword>
<accession>A0A918G740</accession>
<protein>
    <submittedName>
        <fullName evidence="1">Uncharacterized protein</fullName>
    </submittedName>
</protein>
<sequence>MSELVVNGVTVVFEGVSRLVWQRAAPDRWTLVGVWPSRERRRTLRAAMDSGEQALVVLSGDRAASTLFSEELPESFAQGLPEECLTLRPDLQAGMIDIEVPPLDWLPEEHRTRGLRFADWARHQVATLPALVLPHLLVEDEPRRGPRFAFPTRPVTRAHVGLLEPLVRRVFPEDRPSP</sequence>
<reference evidence="1" key="2">
    <citation type="submission" date="2020-09" db="EMBL/GenBank/DDBJ databases">
        <authorList>
            <person name="Sun Q."/>
            <person name="Ohkuma M."/>
        </authorList>
    </citation>
    <scope>NUCLEOTIDE SEQUENCE</scope>
    <source>
        <strain evidence="1">JCM 4234</strain>
    </source>
</reference>